<dbReference type="PANTHER" id="PTHR36923:SF3">
    <property type="entry name" value="FERREDOXIN"/>
    <property type="match status" value="1"/>
</dbReference>
<keyword evidence="1" id="KW-0813">Transport</keyword>
<evidence type="ECO:0000256" key="2">
    <source>
        <dbReference type="ARBA" id="ARBA00022723"/>
    </source>
</evidence>
<gene>
    <name evidence="6" type="ORF">ENO39_04755</name>
    <name evidence="7" type="ORF">IOK49_02815</name>
</gene>
<accession>A0A7C2VB89</accession>
<evidence type="ECO:0000256" key="1">
    <source>
        <dbReference type="ARBA" id="ARBA00022448"/>
    </source>
</evidence>
<evidence type="ECO:0000313" key="6">
    <source>
        <dbReference type="EMBL" id="HEW64346.1"/>
    </source>
</evidence>
<proteinExistence type="predicted"/>
<dbReference type="OMA" id="TCPEVFV"/>
<dbReference type="GeneID" id="12449338"/>
<dbReference type="SUPFAM" id="SSF54862">
    <property type="entry name" value="4Fe-4S ferredoxins"/>
    <property type="match status" value="1"/>
</dbReference>
<keyword evidence="5" id="KW-0411">Iron-sulfur</keyword>
<keyword evidence="4" id="KW-0408">Iron</keyword>
<dbReference type="Gene3D" id="3.30.70.20">
    <property type="match status" value="1"/>
</dbReference>
<dbReference type="Pfam" id="PF13459">
    <property type="entry name" value="Fer4_15"/>
    <property type="match status" value="1"/>
</dbReference>
<dbReference type="GO" id="GO:0051536">
    <property type="term" value="F:iron-sulfur cluster binding"/>
    <property type="evidence" value="ECO:0007669"/>
    <property type="project" value="UniProtKB-KW"/>
</dbReference>
<dbReference type="EMBL" id="JADEZV010000001">
    <property type="protein sequence ID" value="MBE9391010.1"/>
    <property type="molecule type" value="Genomic_DNA"/>
</dbReference>
<dbReference type="InterPro" id="IPR051269">
    <property type="entry name" value="Fe-S_cluster_ET"/>
</dbReference>
<dbReference type="Proteomes" id="UP000652307">
    <property type="component" value="Unassembled WGS sequence"/>
</dbReference>
<comment type="caution">
    <text evidence="6">The sequence shown here is derived from an EMBL/GenBank/DDBJ whole genome shotgun (WGS) entry which is preliminary data.</text>
</comment>
<name>A0A7C2VB89_9CREN</name>
<dbReference type="GO" id="GO:0046872">
    <property type="term" value="F:metal ion binding"/>
    <property type="evidence" value="ECO:0007669"/>
    <property type="project" value="UniProtKB-KW"/>
</dbReference>
<keyword evidence="3" id="KW-0249">Electron transport</keyword>
<dbReference type="RefSeq" id="WP_014557408.1">
    <property type="nucleotide sequence ID" value="NZ_DSFH01000058.1"/>
</dbReference>
<evidence type="ECO:0000313" key="7">
    <source>
        <dbReference type="EMBL" id="MBE9391010.1"/>
    </source>
</evidence>
<evidence type="ECO:0000256" key="4">
    <source>
        <dbReference type="ARBA" id="ARBA00023004"/>
    </source>
</evidence>
<dbReference type="Proteomes" id="UP000886076">
    <property type="component" value="Unassembled WGS sequence"/>
</dbReference>
<dbReference type="EMBL" id="DSFH01000058">
    <property type="protein sequence ID" value="HEW64346.1"/>
    <property type="molecule type" value="Genomic_DNA"/>
</dbReference>
<evidence type="ECO:0000256" key="5">
    <source>
        <dbReference type="ARBA" id="ARBA00023014"/>
    </source>
</evidence>
<protein>
    <submittedName>
        <fullName evidence="6">Ferredoxin</fullName>
    </submittedName>
</protein>
<sequence>MGKIRVIVDRRTCIACGVAPTVCSEIFQLGSDNGKNRVIDKYSMKLTDEISEGEIPEELYECAKRAEESCPVVAIHVERI</sequence>
<organism evidence="6">
    <name type="scientific">Fervidicoccus fontis</name>
    <dbReference type="NCBI Taxonomy" id="683846"/>
    <lineage>
        <taxon>Archaea</taxon>
        <taxon>Thermoproteota</taxon>
        <taxon>Thermoprotei</taxon>
        <taxon>Fervidicoccales</taxon>
        <taxon>Fervidicoccaceae</taxon>
        <taxon>Fervidicoccus</taxon>
    </lineage>
</organism>
<keyword evidence="2" id="KW-0479">Metal-binding</keyword>
<reference evidence="7" key="2">
    <citation type="submission" date="2020-10" db="EMBL/GenBank/DDBJ databases">
        <title>Fervidococcus fontis strain 3639Fd - the first crenarchaeon capable of growth on lipids.</title>
        <authorList>
            <person name="Kochetkova T.V."/>
            <person name="Elcheninov A.G."/>
            <person name="Toschakov S.V."/>
            <person name="Kublanov I.V."/>
        </authorList>
    </citation>
    <scope>NUCLEOTIDE SEQUENCE</scope>
    <source>
        <strain evidence="7">3639Fd</strain>
    </source>
</reference>
<reference evidence="6" key="1">
    <citation type="journal article" date="2020" name="mSystems">
        <title>Genome- and Community-Level Interaction Insights into Carbon Utilization and Element Cycling Functions of Hydrothermarchaeota in Hydrothermal Sediment.</title>
        <authorList>
            <person name="Zhou Z."/>
            <person name="Liu Y."/>
            <person name="Xu W."/>
            <person name="Pan J."/>
            <person name="Luo Z.H."/>
            <person name="Li M."/>
        </authorList>
    </citation>
    <scope>NUCLEOTIDE SEQUENCE [LARGE SCALE GENOMIC DNA]</scope>
    <source>
        <strain evidence="6">SpSt-1261</strain>
    </source>
</reference>
<evidence type="ECO:0000256" key="3">
    <source>
        <dbReference type="ARBA" id="ARBA00022982"/>
    </source>
</evidence>
<dbReference type="PANTHER" id="PTHR36923">
    <property type="entry name" value="FERREDOXIN"/>
    <property type="match status" value="1"/>
</dbReference>
<dbReference type="AlphaFoldDB" id="A0A7C2VB89"/>